<dbReference type="EMBL" id="FONX01000001">
    <property type="protein sequence ID" value="SFE29142.1"/>
    <property type="molecule type" value="Genomic_DNA"/>
</dbReference>
<dbReference type="Gene3D" id="1.10.10.10">
    <property type="entry name" value="Winged helix-like DNA-binding domain superfamily/Winged helix DNA-binding domain"/>
    <property type="match status" value="1"/>
</dbReference>
<gene>
    <name evidence="4" type="ORF">SAMN04489711_10143</name>
</gene>
<evidence type="ECO:0000313" key="5">
    <source>
        <dbReference type="Proteomes" id="UP000199119"/>
    </source>
</evidence>
<dbReference type="InterPro" id="IPR011990">
    <property type="entry name" value="TPR-like_helical_dom_sf"/>
</dbReference>
<reference evidence="5" key="1">
    <citation type="submission" date="2016-10" db="EMBL/GenBank/DDBJ databases">
        <authorList>
            <person name="Varghese N."/>
            <person name="Submissions S."/>
        </authorList>
    </citation>
    <scope>NUCLEOTIDE SEQUENCE [LARGE SCALE GENOMIC DNA]</scope>
    <source>
        <strain evidence="5">DSM 27981</strain>
    </source>
</reference>
<dbReference type="InterPro" id="IPR036388">
    <property type="entry name" value="WH-like_DNA-bd_sf"/>
</dbReference>
<dbReference type="SMART" id="SM00862">
    <property type="entry name" value="Trans_reg_C"/>
    <property type="match status" value="1"/>
</dbReference>
<evidence type="ECO:0000256" key="1">
    <source>
        <dbReference type="ARBA" id="ARBA00023125"/>
    </source>
</evidence>
<feature type="DNA-binding region" description="OmpR/PhoB-type" evidence="2">
    <location>
        <begin position="1"/>
        <end position="99"/>
    </location>
</feature>
<dbReference type="InterPro" id="IPR016032">
    <property type="entry name" value="Sig_transdc_resp-reg_C-effctor"/>
</dbReference>
<evidence type="ECO:0000256" key="2">
    <source>
        <dbReference type="PROSITE-ProRule" id="PRU01091"/>
    </source>
</evidence>
<sequence length="743" mass="82357">MAKLAFEGFLVDTDRRVLLRNGVQVDLQPLVFDLVSFLAKRPRRVVSKAELLPAIWRTSFVTETVVARAVMKARRALLDDARAPRLLRTVPRLGYLFDAEVSERGSTKEDDPDTTACAVVSGPRLALLPVQDRTGNPALSWVSAGLAGLIQQWIEDMGGFRPVLATEAQIASCIELHDSGTHAPLGPRLGVVDVVRSELSWHGQVFVLRAWRGMKAPGILTFEEHGGDVIRLARRMAQTLTGERVLDEPAHVDSFWLEQLAIVVSLRQAGSPGRALSLLESCRLHLPETLSVRLLHVRLLIQSGGHLEAIERADLALADPALPERSLTRVELLSLRAQGAFEADRVAEARAFFDDALRLSAQVPGAQTLRPDILGKAARAAGRQLDITTALSLGEQGVEEAEQLGQLEIKARAWLIHAALLRGMDFPYRASEASKRAFDLAQRTDVLEYKARAFRSQAAEHHYQREYERAIKAVRKSVSLWVRIGDRSSLHWTQLMEVSLLIEAGLYHEATATANNVAAQRDLQRAQKGLLHFLRAQMEWCAGESAAALERLRAFTLAAAGSNSLYIQMAKAEMVFLAIELRHLHEAAQLVSALIIPPTAGCMERRQAAVALAHGDRFRAIECLRQVWESGQSLGIEGLLIAVDLGWLLLETALPGFEDPVLEMLFAHVLDYSEEAPEVRLFRAGYLLRQRGGEHQRAEWNAEVKRSRSLARRCPVMVTESYREALAARVPAPLSQLFSRVCR</sequence>
<name>A0A1I1ZC32_9BURK</name>
<dbReference type="GO" id="GO:0003677">
    <property type="term" value="F:DNA binding"/>
    <property type="evidence" value="ECO:0007669"/>
    <property type="project" value="UniProtKB-UniRule"/>
</dbReference>
<evidence type="ECO:0000313" key="4">
    <source>
        <dbReference type="EMBL" id="SFE29142.1"/>
    </source>
</evidence>
<dbReference type="CDD" id="cd00383">
    <property type="entry name" value="trans_reg_C"/>
    <property type="match status" value="1"/>
</dbReference>
<dbReference type="Pfam" id="PF00486">
    <property type="entry name" value="Trans_reg_C"/>
    <property type="match status" value="1"/>
</dbReference>
<dbReference type="STRING" id="1177982.SAMN04489711_10143"/>
<dbReference type="InterPro" id="IPR001867">
    <property type="entry name" value="OmpR/PhoB-type_DNA-bd"/>
</dbReference>
<proteinExistence type="predicted"/>
<dbReference type="AlphaFoldDB" id="A0A1I1ZC32"/>
<keyword evidence="1 2" id="KW-0238">DNA-binding</keyword>
<dbReference type="GO" id="GO:0006355">
    <property type="term" value="P:regulation of DNA-templated transcription"/>
    <property type="evidence" value="ECO:0007669"/>
    <property type="project" value="InterPro"/>
</dbReference>
<dbReference type="Gene3D" id="1.25.40.10">
    <property type="entry name" value="Tetratricopeptide repeat domain"/>
    <property type="match status" value="1"/>
</dbReference>
<dbReference type="GO" id="GO:0000160">
    <property type="term" value="P:phosphorelay signal transduction system"/>
    <property type="evidence" value="ECO:0007669"/>
    <property type="project" value="InterPro"/>
</dbReference>
<organism evidence="4 5">
    <name type="scientific">Paracidovorax wautersii</name>
    <dbReference type="NCBI Taxonomy" id="1177982"/>
    <lineage>
        <taxon>Bacteria</taxon>
        <taxon>Pseudomonadati</taxon>
        <taxon>Pseudomonadota</taxon>
        <taxon>Betaproteobacteria</taxon>
        <taxon>Burkholderiales</taxon>
        <taxon>Comamonadaceae</taxon>
        <taxon>Paracidovorax</taxon>
    </lineage>
</organism>
<dbReference type="SUPFAM" id="SSF46894">
    <property type="entry name" value="C-terminal effector domain of the bipartite response regulators"/>
    <property type="match status" value="1"/>
</dbReference>
<protein>
    <submittedName>
        <fullName evidence="4">DNA-binding winged helix-turn-helix (WHTH) domain-containing protein</fullName>
    </submittedName>
</protein>
<dbReference type="PROSITE" id="PS51755">
    <property type="entry name" value="OMPR_PHOB"/>
    <property type="match status" value="1"/>
</dbReference>
<dbReference type="Proteomes" id="UP000199119">
    <property type="component" value="Unassembled WGS sequence"/>
</dbReference>
<evidence type="ECO:0000259" key="3">
    <source>
        <dbReference type="PROSITE" id="PS51755"/>
    </source>
</evidence>
<feature type="domain" description="OmpR/PhoB-type" evidence="3">
    <location>
        <begin position="1"/>
        <end position="99"/>
    </location>
</feature>
<dbReference type="OrthoDB" id="1971692at2"/>
<dbReference type="RefSeq" id="WP_092936427.1">
    <property type="nucleotide sequence ID" value="NZ_FONX01000001.1"/>
</dbReference>
<accession>A0A1I1ZC32</accession>
<keyword evidence="5" id="KW-1185">Reference proteome</keyword>
<dbReference type="SUPFAM" id="SSF48452">
    <property type="entry name" value="TPR-like"/>
    <property type="match status" value="1"/>
</dbReference>